<organism evidence="2 3">
    <name type="scientific">Pycnoporus cinnabarinus</name>
    <name type="common">Cinnabar-red polypore</name>
    <name type="synonym">Trametes cinnabarina</name>
    <dbReference type="NCBI Taxonomy" id="5643"/>
    <lineage>
        <taxon>Eukaryota</taxon>
        <taxon>Fungi</taxon>
        <taxon>Dikarya</taxon>
        <taxon>Basidiomycota</taxon>
        <taxon>Agaricomycotina</taxon>
        <taxon>Agaricomycetes</taxon>
        <taxon>Polyporales</taxon>
        <taxon>Polyporaceae</taxon>
        <taxon>Trametes</taxon>
    </lineage>
</organism>
<feature type="region of interest" description="Disordered" evidence="1">
    <location>
        <begin position="730"/>
        <end position="758"/>
    </location>
</feature>
<dbReference type="STRING" id="5643.A0A060SGY3"/>
<protein>
    <recommendedName>
        <fullName evidence="4">Peroxisomal membrane protein PEX17</fullName>
    </recommendedName>
</protein>
<evidence type="ECO:0000256" key="1">
    <source>
        <dbReference type="SAM" id="MobiDB-lite"/>
    </source>
</evidence>
<comment type="caution">
    <text evidence="2">The sequence shown here is derived from an EMBL/GenBank/DDBJ whole genome shotgun (WGS) entry which is preliminary data.</text>
</comment>
<dbReference type="PANTHER" id="PTHR39214">
    <property type="entry name" value="MICROBODY (PEROXISOME) BIOGENESIS PROTEIN PEROXIN 8 (EUROFUNG)"/>
    <property type="match status" value="1"/>
</dbReference>
<feature type="non-terminal residue" evidence="2">
    <location>
        <position position="1"/>
    </location>
</feature>
<dbReference type="AlphaFoldDB" id="A0A060SGY3"/>
<accession>A0A060SGY3</accession>
<dbReference type="EMBL" id="CCBP010000104">
    <property type="protein sequence ID" value="CDO71678.1"/>
    <property type="molecule type" value="Genomic_DNA"/>
</dbReference>
<sequence>MSDRGYINLIRHLIRPASPLSLDTLQASIAYYLARPPIPVPGTPTHLVAAALNSPLFRPFAHPKLAALALAFRHAYHLRVGTLDEKSDGRPGELSAAQRSKLAKWVEEVRAGFAGGEPVVRLAAASGLLLGMEDWESELRFKAKQRKAAAKIEEEVVIALAEVLDEYAKEGSGWEKDFKRTIGAAGGEGAYTNSPLALAILLASQCAQCIAQERLQALPLSTVVDVLVTVIDRSFYNGLFLAGASLSASTDAEGRLIILPASSLERTIRSVAESPYIASMSFLARFAARALTLLVESKRATGWEAVARTLARLECITSAVEHDWEKCPLASVAHDEEFTDQATRKVATAAWSVLKTLLFTTLMLSQSILSAIVFIPNLQASPLVSPTSSVFSPQMIALQVLDVLSHLSFVMPQLGGVASTAEGGLAELKRAFYMALDVLSSENEAAERFVEGLARSCAISENGKRVENLPRSLLNARKAFALACVEQLVPMLSEETIQTRVYPMCHPHLWDPSHRETYESAHSVMLAIFAAYAKADGHVAGPLRAPQSEPSFTEKLVPMYARCLVENSSDGLLSTTQLCMAYAALVRGASSFVGCGPREQEDPERDGSVHGDAMAWFCIETLLDAIRARAHSSNPAPPASEHLHRLHLALVATVPTVSLALLPRLLGEIEGVITAPSPKSAGVVRVDAVRAREMREELVQALFKAILHDVGDAEKEYVIGWWDEHADALGGRGRDHPETAEDNAGGVSVKSSTHVARL</sequence>
<evidence type="ECO:0000313" key="3">
    <source>
        <dbReference type="Proteomes" id="UP000029665"/>
    </source>
</evidence>
<gene>
    <name evidence="2" type="ORF">BN946_scf184915.g22</name>
</gene>
<evidence type="ECO:0008006" key="4">
    <source>
        <dbReference type="Google" id="ProtNLM"/>
    </source>
</evidence>
<proteinExistence type="predicted"/>
<dbReference type="HOGENOM" id="CLU_015601_0_0_1"/>
<evidence type="ECO:0000313" key="2">
    <source>
        <dbReference type="EMBL" id="CDO71678.1"/>
    </source>
</evidence>
<dbReference type="InterPro" id="IPR055334">
    <property type="entry name" value="PEX8-like"/>
</dbReference>
<name>A0A060SGY3_PYCCI</name>
<reference evidence="2" key="1">
    <citation type="submission" date="2014-01" db="EMBL/GenBank/DDBJ databases">
        <title>The genome of the white-rot fungus Pycnoporus cinnabarinus: a basidiomycete model with a versatile arsenal for lignocellulosic biomass breakdown.</title>
        <authorList>
            <person name="Levasseur A."/>
            <person name="Lomascolo A."/>
            <person name="Ruiz-Duenas F.J."/>
            <person name="Uzan E."/>
            <person name="Piumi F."/>
            <person name="Kues U."/>
            <person name="Ram A.F.J."/>
            <person name="Murat C."/>
            <person name="Haon M."/>
            <person name="Benoit I."/>
            <person name="Arfi Y."/>
            <person name="Chevret D."/>
            <person name="Drula E."/>
            <person name="Kwon M.J."/>
            <person name="Gouret P."/>
            <person name="Lesage-Meessen L."/>
            <person name="Lombard V."/>
            <person name="Mariette J."/>
            <person name="Noirot C."/>
            <person name="Park J."/>
            <person name="Patyshakuliyeva A."/>
            <person name="Wieneger R.A.B."/>
            <person name="Wosten H.A.B."/>
            <person name="Martin F."/>
            <person name="Coutinho P.M."/>
            <person name="de Vries R."/>
            <person name="Martinez A.T."/>
            <person name="Klopp C."/>
            <person name="Pontarotti P."/>
            <person name="Henrissat B."/>
            <person name="Record E."/>
        </authorList>
    </citation>
    <scope>NUCLEOTIDE SEQUENCE [LARGE SCALE GENOMIC DNA]</scope>
    <source>
        <strain evidence="2">BRFM137</strain>
    </source>
</reference>
<dbReference type="Proteomes" id="UP000029665">
    <property type="component" value="Unassembled WGS sequence"/>
</dbReference>
<keyword evidence="3" id="KW-1185">Reference proteome</keyword>
<dbReference type="OMA" id="LMVQWRQ"/>
<dbReference type="OrthoDB" id="2357318at2759"/>
<dbReference type="PANTHER" id="PTHR39214:SF1">
    <property type="entry name" value="MICROBODY (PEROXISOME) BIOGENESIS PROTEIN PEROXIN 8 (EUROFUNG)"/>
    <property type="match status" value="1"/>
</dbReference>
<feature type="compositionally biased region" description="Polar residues" evidence="1">
    <location>
        <begin position="749"/>
        <end position="758"/>
    </location>
</feature>
<feature type="compositionally biased region" description="Basic and acidic residues" evidence="1">
    <location>
        <begin position="730"/>
        <end position="739"/>
    </location>
</feature>